<dbReference type="Gene3D" id="1.10.630.10">
    <property type="entry name" value="Cytochrome P450"/>
    <property type="match status" value="1"/>
</dbReference>
<keyword evidence="5 11" id="KW-0479">Metal-binding</keyword>
<dbReference type="Proteomes" id="UP000813462">
    <property type="component" value="Unassembled WGS sequence"/>
</dbReference>
<feature type="binding site" description="axial binding residue" evidence="11">
    <location>
        <position position="506"/>
    </location>
    <ligand>
        <name>heme</name>
        <dbReference type="ChEBI" id="CHEBI:30413"/>
    </ligand>
    <ligandPart>
        <name>Fe</name>
        <dbReference type="ChEBI" id="CHEBI:18248"/>
    </ligandPart>
</feature>
<keyword evidence="7 12" id="KW-0560">Oxidoreductase</keyword>
<comment type="cofactor">
    <cofactor evidence="11">
        <name>heme</name>
        <dbReference type="ChEBI" id="CHEBI:30413"/>
    </cofactor>
</comment>
<evidence type="ECO:0000256" key="12">
    <source>
        <dbReference type="RuleBase" id="RU000461"/>
    </source>
</evidence>
<keyword evidence="6 13" id="KW-1133">Transmembrane helix</keyword>
<dbReference type="PANTHER" id="PTHR24282:SF211">
    <property type="entry name" value="CYTOCHROME P450-RELATED"/>
    <property type="match status" value="1"/>
</dbReference>
<evidence type="ECO:0000256" key="2">
    <source>
        <dbReference type="ARBA" id="ARBA00010617"/>
    </source>
</evidence>
<evidence type="ECO:0000256" key="4">
    <source>
        <dbReference type="ARBA" id="ARBA00022692"/>
    </source>
</evidence>
<evidence type="ECO:0000313" key="14">
    <source>
        <dbReference type="EMBL" id="KAH7524067.1"/>
    </source>
</evidence>
<keyword evidence="4 13" id="KW-0812">Transmembrane</keyword>
<comment type="subcellular location">
    <subcellularLocation>
        <location evidence="1">Membrane</location>
        <topology evidence="1">Single-pass membrane protein</topology>
    </subcellularLocation>
</comment>
<evidence type="ECO:0000256" key="10">
    <source>
        <dbReference type="ARBA" id="ARBA00023136"/>
    </source>
</evidence>
<comment type="similarity">
    <text evidence="2 12">Belongs to the cytochrome P450 family.</text>
</comment>
<gene>
    <name evidence="14" type="ORF">FEM48_Zijuj06G0079200</name>
</gene>
<evidence type="ECO:0000256" key="11">
    <source>
        <dbReference type="PIRSR" id="PIRSR602401-1"/>
    </source>
</evidence>
<accession>A0A978V832</accession>
<protein>
    <recommendedName>
        <fullName evidence="16">Cytochrome P450 734A1</fullName>
    </recommendedName>
</protein>
<dbReference type="GO" id="GO:0005506">
    <property type="term" value="F:iron ion binding"/>
    <property type="evidence" value="ECO:0007669"/>
    <property type="project" value="InterPro"/>
</dbReference>
<dbReference type="EMBL" id="JAEACU010000006">
    <property type="protein sequence ID" value="KAH7524067.1"/>
    <property type="molecule type" value="Genomic_DNA"/>
</dbReference>
<evidence type="ECO:0000256" key="1">
    <source>
        <dbReference type="ARBA" id="ARBA00004167"/>
    </source>
</evidence>
<dbReference type="InterPro" id="IPR036396">
    <property type="entry name" value="Cyt_P450_sf"/>
</dbReference>
<proteinExistence type="inferred from homology"/>
<evidence type="ECO:0000256" key="3">
    <source>
        <dbReference type="ARBA" id="ARBA00022617"/>
    </source>
</evidence>
<evidence type="ECO:0000256" key="5">
    <source>
        <dbReference type="ARBA" id="ARBA00022723"/>
    </source>
</evidence>
<dbReference type="InterPro" id="IPR050665">
    <property type="entry name" value="Cytochrome_P450_Monooxygen"/>
</dbReference>
<evidence type="ECO:0000313" key="15">
    <source>
        <dbReference type="Proteomes" id="UP000813462"/>
    </source>
</evidence>
<feature type="transmembrane region" description="Helical" evidence="13">
    <location>
        <begin position="12"/>
        <end position="34"/>
    </location>
</feature>
<keyword evidence="3 11" id="KW-0349">Heme</keyword>
<evidence type="ECO:0000256" key="8">
    <source>
        <dbReference type="ARBA" id="ARBA00023004"/>
    </source>
</evidence>
<name>A0A978V832_ZIZJJ</name>
<dbReference type="PROSITE" id="PS00086">
    <property type="entry name" value="CYTOCHROME_P450"/>
    <property type="match status" value="1"/>
</dbReference>
<comment type="caution">
    <text evidence="14">The sequence shown here is derived from an EMBL/GenBank/DDBJ whole genome shotgun (WGS) entry which is preliminary data.</text>
</comment>
<dbReference type="PANTHER" id="PTHR24282">
    <property type="entry name" value="CYTOCHROME P450 FAMILY MEMBER"/>
    <property type="match status" value="1"/>
</dbReference>
<evidence type="ECO:0000256" key="9">
    <source>
        <dbReference type="ARBA" id="ARBA00023033"/>
    </source>
</evidence>
<dbReference type="GO" id="GO:0020037">
    <property type="term" value="F:heme binding"/>
    <property type="evidence" value="ECO:0007669"/>
    <property type="project" value="InterPro"/>
</dbReference>
<dbReference type="SUPFAM" id="SSF48264">
    <property type="entry name" value="Cytochrome P450"/>
    <property type="match status" value="1"/>
</dbReference>
<dbReference type="InterPro" id="IPR017972">
    <property type="entry name" value="Cyt_P450_CS"/>
</dbReference>
<keyword evidence="10 13" id="KW-0472">Membrane</keyword>
<dbReference type="Pfam" id="PF00067">
    <property type="entry name" value="p450"/>
    <property type="match status" value="2"/>
</dbReference>
<dbReference type="PRINTS" id="PR00463">
    <property type="entry name" value="EP450I"/>
</dbReference>
<evidence type="ECO:0008006" key="16">
    <source>
        <dbReference type="Google" id="ProtNLM"/>
    </source>
</evidence>
<organism evidence="14 15">
    <name type="scientific">Ziziphus jujuba var. spinosa</name>
    <dbReference type="NCBI Taxonomy" id="714518"/>
    <lineage>
        <taxon>Eukaryota</taxon>
        <taxon>Viridiplantae</taxon>
        <taxon>Streptophyta</taxon>
        <taxon>Embryophyta</taxon>
        <taxon>Tracheophyta</taxon>
        <taxon>Spermatophyta</taxon>
        <taxon>Magnoliopsida</taxon>
        <taxon>eudicotyledons</taxon>
        <taxon>Gunneridae</taxon>
        <taxon>Pentapetalae</taxon>
        <taxon>rosids</taxon>
        <taxon>fabids</taxon>
        <taxon>Rosales</taxon>
        <taxon>Rhamnaceae</taxon>
        <taxon>Paliureae</taxon>
        <taxon>Ziziphus</taxon>
    </lineage>
</organism>
<dbReference type="AlphaFoldDB" id="A0A978V832"/>
<reference evidence="14" key="1">
    <citation type="journal article" date="2021" name="Front. Plant Sci.">
        <title>Chromosome-Scale Genome Assembly for Chinese Sour Jujube and Insights Into Its Genome Evolution and Domestication Signature.</title>
        <authorList>
            <person name="Shen L.-Y."/>
            <person name="Luo H."/>
            <person name="Wang X.-L."/>
            <person name="Wang X.-M."/>
            <person name="Qiu X.-J."/>
            <person name="Liu H."/>
            <person name="Zhou S.-S."/>
            <person name="Jia K.-H."/>
            <person name="Nie S."/>
            <person name="Bao Y.-T."/>
            <person name="Zhang R.-G."/>
            <person name="Yun Q.-Z."/>
            <person name="Chai Y.-H."/>
            <person name="Lu J.-Y."/>
            <person name="Li Y."/>
            <person name="Zhao S.-W."/>
            <person name="Mao J.-F."/>
            <person name="Jia S.-G."/>
            <person name="Mao Y.-M."/>
        </authorList>
    </citation>
    <scope>NUCLEOTIDE SEQUENCE</scope>
    <source>
        <strain evidence="14">AT0</strain>
        <tissue evidence="14">Leaf</tissue>
    </source>
</reference>
<keyword evidence="9 12" id="KW-0503">Monooxygenase</keyword>
<evidence type="ECO:0000256" key="13">
    <source>
        <dbReference type="SAM" id="Phobius"/>
    </source>
</evidence>
<dbReference type="GO" id="GO:0016705">
    <property type="term" value="F:oxidoreductase activity, acting on paired donors, with incorporation or reduction of molecular oxygen"/>
    <property type="evidence" value="ECO:0007669"/>
    <property type="project" value="InterPro"/>
</dbReference>
<evidence type="ECO:0000256" key="7">
    <source>
        <dbReference type="ARBA" id="ARBA00023002"/>
    </source>
</evidence>
<dbReference type="InterPro" id="IPR001128">
    <property type="entry name" value="Cyt_P450"/>
</dbReference>
<dbReference type="PRINTS" id="PR00385">
    <property type="entry name" value="P450"/>
</dbReference>
<dbReference type="InterPro" id="IPR002401">
    <property type="entry name" value="Cyt_P450_E_grp-I"/>
</dbReference>
<keyword evidence="8 11" id="KW-0408">Iron</keyword>
<evidence type="ECO:0000256" key="6">
    <source>
        <dbReference type="ARBA" id="ARBA00022989"/>
    </source>
</evidence>
<dbReference type="GO" id="GO:0004497">
    <property type="term" value="F:monooxygenase activity"/>
    <property type="evidence" value="ECO:0007669"/>
    <property type="project" value="UniProtKB-KW"/>
</dbReference>
<dbReference type="GO" id="GO:0016020">
    <property type="term" value="C:membrane"/>
    <property type="evidence" value="ECO:0007669"/>
    <property type="project" value="UniProtKB-SubCell"/>
</dbReference>
<sequence>MIPPYTYTMYPLLIVALLLIIVIKFVYSIIWVPLKIQKHFRKQGIRGPEYRPIFGNTAEIQRMYAEAQSKLYPFHNDTLRYACPFYYNWSRMYGKNFLYWFGSKPRLAIADPELIKEVLVTTTGSVRKIPFTPLTKQLFGQGLPGLEGDKWALHRRIASQAFNMERVKGWVPDIVASIMKMVEKWENIREGRDEFEMDMHKELHEVSADIISRTAFGSSFEEGKRIFKLQEAQMRFFTQGTRSVYIPGYRQLYIYLFASSPPSEAFRCLFTLAKLYRFLPTKDNRESWRLEKETRESVRRLIMTNNKARENSRNLLTLLVSPVKTQDGVEEKLDVEEVIDECKSFYFAGKETTANVMTWALLLLAHNQKWQSKARDEVVRVCGNKGIPSADNLSDLKIYLDKNTRPYFILTSLIIGSTILQVTQIINETLRLYAPTTMLMRETSKRIKLKNLDIPANTQFFLALTAVQHDTEKWGEDANEFNPSRFTEARRHLASFFPFGLGGRVCPGQNLAMIEGKILLAMIISRYSLEVSPTYVHAPMLVVTLQPQYGAQIILRRILY</sequence>